<dbReference type="EMBL" id="JAPDDT010000019">
    <property type="protein sequence ID" value="MCW1925942.1"/>
    <property type="molecule type" value="Genomic_DNA"/>
</dbReference>
<dbReference type="InterPro" id="IPR052353">
    <property type="entry name" value="Benzoxazolinone_Detox_Enz"/>
</dbReference>
<dbReference type="InterPro" id="IPR011037">
    <property type="entry name" value="Pyrv_Knase-like_insert_dom_sf"/>
</dbReference>
<evidence type="ECO:0000259" key="1">
    <source>
        <dbReference type="PROSITE" id="PS51340"/>
    </source>
</evidence>
<evidence type="ECO:0000313" key="3">
    <source>
        <dbReference type="Proteomes" id="UP001320876"/>
    </source>
</evidence>
<name>A0ABT3GR29_9BACT</name>
<dbReference type="SUPFAM" id="SSF50800">
    <property type="entry name" value="PK beta-barrel domain-like"/>
    <property type="match status" value="1"/>
</dbReference>
<dbReference type="RefSeq" id="WP_264490051.1">
    <property type="nucleotide sequence ID" value="NZ_JAPDDT010000019.1"/>
</dbReference>
<accession>A0ABT3GR29</accession>
<dbReference type="PANTHER" id="PTHR30212:SF2">
    <property type="entry name" value="PROTEIN YIIM"/>
    <property type="match status" value="1"/>
</dbReference>
<dbReference type="PANTHER" id="PTHR30212">
    <property type="entry name" value="PROTEIN YIIM"/>
    <property type="match status" value="1"/>
</dbReference>
<comment type="caution">
    <text evidence="2">The sequence shown here is derived from an EMBL/GenBank/DDBJ whole genome shotgun (WGS) entry which is preliminary data.</text>
</comment>
<dbReference type="Pfam" id="PF03475">
    <property type="entry name" value="YiiM_3-alpha"/>
    <property type="match status" value="1"/>
</dbReference>
<evidence type="ECO:0000313" key="2">
    <source>
        <dbReference type="EMBL" id="MCW1925942.1"/>
    </source>
</evidence>
<dbReference type="InterPro" id="IPR005163">
    <property type="entry name" value="Tri_helical_YiiM-like"/>
</dbReference>
<dbReference type="InterPro" id="IPR005302">
    <property type="entry name" value="MoCF_Sase_C"/>
</dbReference>
<sequence>MALHTGPAAQVTSGGSGAWWDKDWVTGFYKQAREGPQWLGYQGFRGDEVADTRVHGGVEKAVCVYPSEHYAYWNEVPDLAGLPTGAFGENLTTRGLLEEEVCIGDIFAVGEALVQVSQPRQPCWKLARRWQVKDLAAQVERNGRTGFYFRVLRHGAVAAGDGIELRERPHAEWTLARCNRVMHQREGGAEADRALAECPALSGSWKDGLWSRGRVREGDAFARREQPK</sequence>
<organism evidence="2 3">
    <name type="scientific">Luteolibacter arcticus</name>
    <dbReference type="NCBI Taxonomy" id="1581411"/>
    <lineage>
        <taxon>Bacteria</taxon>
        <taxon>Pseudomonadati</taxon>
        <taxon>Verrucomicrobiota</taxon>
        <taxon>Verrucomicrobiia</taxon>
        <taxon>Verrucomicrobiales</taxon>
        <taxon>Verrucomicrobiaceae</taxon>
        <taxon>Luteolibacter</taxon>
    </lineage>
</organism>
<dbReference type="Pfam" id="PF03473">
    <property type="entry name" value="MOSC"/>
    <property type="match status" value="1"/>
</dbReference>
<dbReference type="Proteomes" id="UP001320876">
    <property type="component" value="Unassembled WGS sequence"/>
</dbReference>
<gene>
    <name evidence="2" type="ORF">OKA05_25510</name>
</gene>
<proteinExistence type="predicted"/>
<dbReference type="PROSITE" id="PS51340">
    <property type="entry name" value="MOSC"/>
    <property type="match status" value="1"/>
</dbReference>
<reference evidence="2 3" key="1">
    <citation type="submission" date="2022-10" db="EMBL/GenBank/DDBJ databases">
        <title>Luteolibacter arcticus strain CCTCC AB 2014275, whole genome shotgun sequencing project.</title>
        <authorList>
            <person name="Zhao G."/>
            <person name="Shen L."/>
        </authorList>
    </citation>
    <scope>NUCLEOTIDE SEQUENCE [LARGE SCALE GENOMIC DNA]</scope>
    <source>
        <strain evidence="2 3">CCTCC AB 2014275</strain>
    </source>
</reference>
<protein>
    <submittedName>
        <fullName evidence="2">MOSC domain-containing protein</fullName>
    </submittedName>
</protein>
<keyword evidence="3" id="KW-1185">Reference proteome</keyword>
<dbReference type="Gene3D" id="2.40.33.20">
    <property type="entry name" value="PK beta-barrel domain-like"/>
    <property type="match status" value="1"/>
</dbReference>
<feature type="domain" description="MOSC" evidence="1">
    <location>
        <begin position="31"/>
        <end position="166"/>
    </location>
</feature>